<dbReference type="GO" id="GO:0016020">
    <property type="term" value="C:membrane"/>
    <property type="evidence" value="ECO:0007669"/>
    <property type="project" value="UniProtKB-SubCell"/>
</dbReference>
<feature type="transmembrane region" description="Helical" evidence="5">
    <location>
        <begin position="202"/>
        <end position="221"/>
    </location>
</feature>
<dbReference type="InterPro" id="IPR036259">
    <property type="entry name" value="MFS_trans_sf"/>
</dbReference>
<protein>
    <submittedName>
        <fullName evidence="7">MFS multidrug transporter</fullName>
    </submittedName>
</protein>
<dbReference type="EMBL" id="KZ825509">
    <property type="protein sequence ID" value="PYI30922.1"/>
    <property type="molecule type" value="Genomic_DNA"/>
</dbReference>
<evidence type="ECO:0000256" key="3">
    <source>
        <dbReference type="ARBA" id="ARBA00022989"/>
    </source>
</evidence>
<dbReference type="Proteomes" id="UP000248817">
    <property type="component" value="Unassembled WGS sequence"/>
</dbReference>
<feature type="transmembrane region" description="Helical" evidence="5">
    <location>
        <begin position="413"/>
        <end position="438"/>
    </location>
</feature>
<evidence type="ECO:0000256" key="4">
    <source>
        <dbReference type="ARBA" id="ARBA00023136"/>
    </source>
</evidence>
<sequence length="502" mass="55953">MVSESVAMDEYLLKNQLELTADGQYVRWGKYNKKQPRNWPTSRKTFDSSIIFLLDTFTTATSTAGTLAAQKAQVDYHLGNTLATFIFVTLFLVGQIFGAIIFPPWSESFGRKNLYIISSAGSAVCCLVIGMTHSLGAVIPARIIAGCLSAVPYTVGGGSIEEMFDSRARIWVIFIWTIASNVGLLLGPIMSTYISAHMEWRWVFYIYAIIFAVLTAFFLVIKESRPSLLLSREVARIRHETGNETLQPLNPDHTPDFRTFVRVSLFRPLQLFFGELLIFIVATMIAFSFSLVYIFTEALQPIYESMGYTSAQSCLAFVAIGVGVVFSTFTRFLDHRIFDARKAAKQPVKPEDKLYGLVIGAPVFALALWWFAWTIPPRITDLPWIVPTIALVMIGFALNEFDTVLYGYLSDSYLSYAASGTAAIQFLRAMTSGAFPLFTRQMFDGLGANVAVSVLAALATVFCAVPVLFMCYGEQIRARSQFARFSLEIEEELGTTGEEREK</sequence>
<feature type="transmembrane region" description="Helical" evidence="5">
    <location>
        <begin position="384"/>
        <end position="401"/>
    </location>
</feature>
<dbReference type="InterPro" id="IPR020846">
    <property type="entry name" value="MFS_dom"/>
</dbReference>
<dbReference type="InterPro" id="IPR011701">
    <property type="entry name" value="MFS"/>
</dbReference>
<evidence type="ECO:0000256" key="1">
    <source>
        <dbReference type="ARBA" id="ARBA00004141"/>
    </source>
</evidence>
<keyword evidence="8" id="KW-1185">Reference proteome</keyword>
<evidence type="ECO:0000313" key="8">
    <source>
        <dbReference type="Proteomes" id="UP000248817"/>
    </source>
</evidence>
<dbReference type="Pfam" id="PF07690">
    <property type="entry name" value="MFS_1"/>
    <property type="match status" value="1"/>
</dbReference>
<evidence type="ECO:0000256" key="5">
    <source>
        <dbReference type="SAM" id="Phobius"/>
    </source>
</evidence>
<feature type="transmembrane region" description="Helical" evidence="5">
    <location>
        <begin position="315"/>
        <end position="333"/>
    </location>
</feature>
<comment type="subcellular location">
    <subcellularLocation>
        <location evidence="1">Membrane</location>
        <topology evidence="1">Multi-pass membrane protein</topology>
    </subcellularLocation>
</comment>
<dbReference type="PANTHER" id="PTHR23502">
    <property type="entry name" value="MAJOR FACILITATOR SUPERFAMILY"/>
    <property type="match status" value="1"/>
</dbReference>
<dbReference type="PROSITE" id="PS50850">
    <property type="entry name" value="MFS"/>
    <property type="match status" value="1"/>
</dbReference>
<organism evidence="7 8">
    <name type="scientific">Aspergillus indologenus CBS 114.80</name>
    <dbReference type="NCBI Taxonomy" id="1450541"/>
    <lineage>
        <taxon>Eukaryota</taxon>
        <taxon>Fungi</taxon>
        <taxon>Dikarya</taxon>
        <taxon>Ascomycota</taxon>
        <taxon>Pezizomycotina</taxon>
        <taxon>Eurotiomycetes</taxon>
        <taxon>Eurotiomycetidae</taxon>
        <taxon>Eurotiales</taxon>
        <taxon>Aspergillaceae</taxon>
        <taxon>Aspergillus</taxon>
        <taxon>Aspergillus subgen. Circumdati</taxon>
    </lineage>
</organism>
<dbReference type="PANTHER" id="PTHR23502:SF157">
    <property type="entry name" value="MAJOR FACILITATOR SUPERFAMILY (MFS) PROFILE DOMAIN-CONTAINING PROTEIN-RELATED"/>
    <property type="match status" value="1"/>
</dbReference>
<dbReference type="Gene3D" id="1.20.1250.20">
    <property type="entry name" value="MFS general substrate transporter like domains"/>
    <property type="match status" value="1"/>
</dbReference>
<feature type="transmembrane region" description="Helical" evidence="5">
    <location>
        <begin position="272"/>
        <end position="295"/>
    </location>
</feature>
<feature type="transmembrane region" description="Helical" evidence="5">
    <location>
        <begin position="354"/>
        <end position="372"/>
    </location>
</feature>
<dbReference type="AlphaFoldDB" id="A0A2V5I731"/>
<reference evidence="7 8" key="1">
    <citation type="submission" date="2018-02" db="EMBL/GenBank/DDBJ databases">
        <title>The genomes of Aspergillus section Nigri reveals drivers in fungal speciation.</title>
        <authorList>
            <consortium name="DOE Joint Genome Institute"/>
            <person name="Vesth T.C."/>
            <person name="Nybo J."/>
            <person name="Theobald S."/>
            <person name="Brandl J."/>
            <person name="Frisvad J.C."/>
            <person name="Nielsen K.F."/>
            <person name="Lyhne E.K."/>
            <person name="Kogle M.E."/>
            <person name="Kuo A."/>
            <person name="Riley R."/>
            <person name="Clum A."/>
            <person name="Nolan M."/>
            <person name="Lipzen A."/>
            <person name="Salamov A."/>
            <person name="Henrissat B."/>
            <person name="Wiebenga A."/>
            <person name="De vries R.P."/>
            <person name="Grigoriev I.V."/>
            <person name="Mortensen U.H."/>
            <person name="Andersen M.R."/>
            <person name="Baker S.E."/>
        </authorList>
    </citation>
    <scope>NUCLEOTIDE SEQUENCE [LARGE SCALE GENOMIC DNA]</scope>
    <source>
        <strain evidence="7 8">CBS 114.80</strain>
    </source>
</reference>
<keyword evidence="4 5" id="KW-0472">Membrane</keyword>
<name>A0A2V5I731_9EURO</name>
<dbReference type="GO" id="GO:0022857">
    <property type="term" value="F:transmembrane transporter activity"/>
    <property type="evidence" value="ECO:0007669"/>
    <property type="project" value="InterPro"/>
</dbReference>
<keyword evidence="3 5" id="KW-1133">Transmembrane helix</keyword>
<feature type="transmembrane region" description="Helical" evidence="5">
    <location>
        <begin position="82"/>
        <end position="102"/>
    </location>
</feature>
<feature type="transmembrane region" description="Helical" evidence="5">
    <location>
        <begin position="114"/>
        <end position="133"/>
    </location>
</feature>
<evidence type="ECO:0000259" key="6">
    <source>
        <dbReference type="PROSITE" id="PS50850"/>
    </source>
</evidence>
<feature type="domain" description="Major facilitator superfamily (MFS) profile" evidence="6">
    <location>
        <begin position="44"/>
        <end position="475"/>
    </location>
</feature>
<gene>
    <name evidence="7" type="ORF">BP00DRAFT_344942</name>
</gene>
<dbReference type="SUPFAM" id="SSF103473">
    <property type="entry name" value="MFS general substrate transporter"/>
    <property type="match status" value="1"/>
</dbReference>
<feature type="transmembrane region" description="Helical" evidence="5">
    <location>
        <begin position="170"/>
        <end position="190"/>
    </location>
</feature>
<accession>A0A2V5I731</accession>
<evidence type="ECO:0000313" key="7">
    <source>
        <dbReference type="EMBL" id="PYI30922.1"/>
    </source>
</evidence>
<keyword evidence="2 5" id="KW-0812">Transmembrane</keyword>
<evidence type="ECO:0000256" key="2">
    <source>
        <dbReference type="ARBA" id="ARBA00022692"/>
    </source>
</evidence>
<feature type="transmembrane region" description="Helical" evidence="5">
    <location>
        <begin position="450"/>
        <end position="472"/>
    </location>
</feature>
<proteinExistence type="predicted"/>